<reference evidence="1 2" key="1">
    <citation type="submission" date="2022-03" db="EMBL/GenBank/DDBJ databases">
        <authorList>
            <person name="Macdonald S."/>
            <person name="Ahmed S."/>
            <person name="Newling K."/>
        </authorList>
    </citation>
    <scope>NUCLEOTIDE SEQUENCE [LARGE SCALE GENOMIC DNA]</scope>
</reference>
<accession>A0ABC8KKP8</accession>
<name>A0ABC8KKP8_ERUVS</name>
<protein>
    <submittedName>
        <fullName evidence="1">Uncharacterized protein</fullName>
    </submittedName>
</protein>
<keyword evidence="2" id="KW-1185">Reference proteome</keyword>
<sequence length="351" mass="38713">MSTATFCNCFSPDLSSYPPPPFASTSFKVRSVSLSGKADYSGVLCVVSCLSPASPPRHSSSAVLVHRCISPNRFAGTLTDVTTGSIVQECWSARFTHDYLTALCLSHYAVSSINGSSKDRFCGFLGLFVADLTVQEGELARFTSYIIIASPSQYDVSSINGLSQCQLCHLQTGVVSNQPESFYLLSDVCSDTFCLNEYDDNMLRFLVTNYSTRYGNIEFRGLNLFQPSAMSSNFILSVSLETKLELEIHLVSLVSLVGFKAVYVSFSVISSQIGLRSLNVAYGSRASHLRFSTVNISTASYRCFNVVFDYQLFFRTIAMGTKVKFPFGFLHFAEHVLPMSRPEMILSILIL</sequence>
<proteinExistence type="predicted"/>
<dbReference type="Proteomes" id="UP001642260">
    <property type="component" value="Unassembled WGS sequence"/>
</dbReference>
<evidence type="ECO:0000313" key="1">
    <source>
        <dbReference type="EMBL" id="CAH8359117.1"/>
    </source>
</evidence>
<dbReference type="EMBL" id="CAKOAT010260376">
    <property type="protein sequence ID" value="CAH8359117.1"/>
    <property type="molecule type" value="Genomic_DNA"/>
</dbReference>
<dbReference type="AlphaFoldDB" id="A0ABC8KKP8"/>
<gene>
    <name evidence="1" type="ORF">ERUC_LOCUS24873</name>
</gene>
<organism evidence="1 2">
    <name type="scientific">Eruca vesicaria subsp. sativa</name>
    <name type="common">Garden rocket</name>
    <name type="synonym">Eruca sativa</name>
    <dbReference type="NCBI Taxonomy" id="29727"/>
    <lineage>
        <taxon>Eukaryota</taxon>
        <taxon>Viridiplantae</taxon>
        <taxon>Streptophyta</taxon>
        <taxon>Embryophyta</taxon>
        <taxon>Tracheophyta</taxon>
        <taxon>Spermatophyta</taxon>
        <taxon>Magnoliopsida</taxon>
        <taxon>eudicotyledons</taxon>
        <taxon>Gunneridae</taxon>
        <taxon>Pentapetalae</taxon>
        <taxon>rosids</taxon>
        <taxon>malvids</taxon>
        <taxon>Brassicales</taxon>
        <taxon>Brassicaceae</taxon>
        <taxon>Brassiceae</taxon>
        <taxon>Eruca</taxon>
    </lineage>
</organism>
<evidence type="ECO:0000313" key="2">
    <source>
        <dbReference type="Proteomes" id="UP001642260"/>
    </source>
</evidence>
<comment type="caution">
    <text evidence="1">The sequence shown here is derived from an EMBL/GenBank/DDBJ whole genome shotgun (WGS) entry which is preliminary data.</text>
</comment>